<protein>
    <recommendedName>
        <fullName evidence="3">DUF4219 domain-containing protein</fullName>
    </recommendedName>
</protein>
<evidence type="ECO:0000313" key="2">
    <source>
        <dbReference type="Proteomes" id="UP001153365"/>
    </source>
</evidence>
<dbReference type="AlphaFoldDB" id="A0AAV0BEY2"/>
<dbReference type="Proteomes" id="UP001153365">
    <property type="component" value="Unassembled WGS sequence"/>
</dbReference>
<comment type="caution">
    <text evidence="1">The sequence shown here is derived from an EMBL/GenBank/DDBJ whole genome shotgun (WGS) entry which is preliminary data.</text>
</comment>
<name>A0AAV0BEY2_PHAPC</name>
<gene>
    <name evidence="1" type="ORF">PPACK8108_LOCUS20229</name>
</gene>
<evidence type="ECO:0000313" key="1">
    <source>
        <dbReference type="EMBL" id="CAH7685658.1"/>
    </source>
</evidence>
<proteinExistence type="predicted"/>
<keyword evidence="2" id="KW-1185">Reference proteome</keyword>
<reference evidence="1" key="1">
    <citation type="submission" date="2022-06" db="EMBL/GenBank/DDBJ databases">
        <authorList>
            <consortium name="SYNGENTA / RWTH Aachen University"/>
        </authorList>
    </citation>
    <scope>NUCLEOTIDE SEQUENCE</scope>
</reference>
<accession>A0AAV0BEY2</accession>
<evidence type="ECO:0008006" key="3">
    <source>
        <dbReference type="Google" id="ProtNLM"/>
    </source>
</evidence>
<dbReference type="EMBL" id="CALTRL010005741">
    <property type="protein sequence ID" value="CAH7685658.1"/>
    <property type="molecule type" value="Genomic_DNA"/>
</dbReference>
<organism evidence="1 2">
    <name type="scientific">Phakopsora pachyrhizi</name>
    <name type="common">Asian soybean rust disease fungus</name>
    <dbReference type="NCBI Taxonomy" id="170000"/>
    <lineage>
        <taxon>Eukaryota</taxon>
        <taxon>Fungi</taxon>
        <taxon>Dikarya</taxon>
        <taxon>Basidiomycota</taxon>
        <taxon>Pucciniomycotina</taxon>
        <taxon>Pucciniomycetes</taxon>
        <taxon>Pucciniales</taxon>
        <taxon>Phakopsoraceae</taxon>
        <taxon>Phakopsora</taxon>
    </lineage>
</organism>
<sequence>METTTETKRYCLSNKNYATWATMMKAELYGLGLMEFVKKEEVSGTSRTGANNTDLETNKLKVYVLLMKHLDEEHVAIVNSKIPLEKEGDGLAVWELFKKKYAGNEAHHQMLACSSKSRNPITLQ</sequence>